<evidence type="ECO:0000256" key="3">
    <source>
        <dbReference type="ARBA" id="ARBA00022840"/>
    </source>
</evidence>
<feature type="domain" description="ABC transporter" evidence="5">
    <location>
        <begin position="12"/>
        <end position="250"/>
    </location>
</feature>
<keyword evidence="3 6" id="KW-0067">ATP-binding</keyword>
<dbReference type="SMART" id="SM00382">
    <property type="entry name" value="AAA"/>
    <property type="match status" value="1"/>
</dbReference>
<protein>
    <submittedName>
        <fullName evidence="6">Cell division transporter, ATP-binding protein FtsE</fullName>
    </submittedName>
</protein>
<keyword evidence="7" id="KW-1185">Reference proteome</keyword>
<dbReference type="GO" id="GO:0022857">
    <property type="term" value="F:transmembrane transporter activity"/>
    <property type="evidence" value="ECO:0007669"/>
    <property type="project" value="UniProtKB-ARBA"/>
</dbReference>
<evidence type="ECO:0000256" key="1">
    <source>
        <dbReference type="ARBA" id="ARBA00022448"/>
    </source>
</evidence>
<keyword evidence="6" id="KW-0131">Cell cycle</keyword>
<dbReference type="FunFam" id="3.40.50.300:FF:000032">
    <property type="entry name" value="Export ABC transporter ATP-binding protein"/>
    <property type="match status" value="1"/>
</dbReference>
<dbReference type="PROSITE" id="PS00211">
    <property type="entry name" value="ABC_TRANSPORTER_1"/>
    <property type="match status" value="1"/>
</dbReference>
<evidence type="ECO:0000256" key="2">
    <source>
        <dbReference type="ARBA" id="ARBA00022741"/>
    </source>
</evidence>
<dbReference type="EMBL" id="CP012109">
    <property type="protein sequence ID" value="AKQ65819.1"/>
    <property type="molecule type" value="Genomic_DNA"/>
</dbReference>
<dbReference type="CDD" id="cd03255">
    <property type="entry name" value="ABC_MJ0796_LolCDE_FtsE"/>
    <property type="match status" value="1"/>
</dbReference>
<dbReference type="eggNOG" id="COG1136">
    <property type="taxonomic scope" value="Bacteria"/>
</dbReference>
<sequence>MSAASGSAGKLIQVEDITRVFHVGGEEVRALRGVSFGIGRGEWVAIIGQSGSGKSTMMNVLGCLDTPSSGRYMLNGKDVSRMSDDELAVIRNVEIGFIFQTFQLLPKETALANVELPLVYRGMGARERRERARAALDKVQLTHRMHHRPNELSGGQRQRVAIARALVSEPSMLLADEPTGNLDSATGEEIVRLFEQLHQAGHTLVLVTHEPKLAARCPRAIRLSDGQIVADGNGREVAMGTASDVLNVGGA</sequence>
<dbReference type="GO" id="GO:0005524">
    <property type="term" value="F:ATP binding"/>
    <property type="evidence" value="ECO:0007669"/>
    <property type="project" value="UniProtKB-KW"/>
</dbReference>
<comment type="similarity">
    <text evidence="4">Belongs to the ABC transporter superfamily. Macrolide exporter (TC 3.A.1.122) family.</text>
</comment>
<dbReference type="Pfam" id="PF00005">
    <property type="entry name" value="ABC_tran"/>
    <property type="match status" value="1"/>
</dbReference>
<evidence type="ECO:0000256" key="4">
    <source>
        <dbReference type="ARBA" id="ARBA00038388"/>
    </source>
</evidence>
<dbReference type="OrthoDB" id="9809450at2"/>
<dbReference type="InterPro" id="IPR017871">
    <property type="entry name" value="ABC_transporter-like_CS"/>
</dbReference>
<dbReference type="PANTHER" id="PTHR24220">
    <property type="entry name" value="IMPORT ATP-BINDING PROTEIN"/>
    <property type="match status" value="1"/>
</dbReference>
<proteinExistence type="inferred from homology"/>
<dbReference type="RefSeq" id="WP_044889122.1">
    <property type="nucleotide sequence ID" value="NZ_CP012109.1"/>
</dbReference>
<reference evidence="6 7" key="1">
    <citation type="journal article" date="2016" name="PLoS ONE">
        <title>Complete Genome Sequence and Comparative Genomics of a Novel Myxobacterium Myxococcus hansupus.</title>
        <authorList>
            <person name="Sharma G."/>
            <person name="Narwani T."/>
            <person name="Subramanian S."/>
        </authorList>
    </citation>
    <scope>NUCLEOTIDE SEQUENCE [LARGE SCALE GENOMIC DNA]</scope>
    <source>
        <strain evidence="7">mixupus</strain>
    </source>
</reference>
<evidence type="ECO:0000313" key="6">
    <source>
        <dbReference type="EMBL" id="AKQ65819.1"/>
    </source>
</evidence>
<keyword evidence="1" id="KW-0813">Transport</keyword>
<keyword evidence="2" id="KW-0547">Nucleotide-binding</keyword>
<dbReference type="InterPro" id="IPR027417">
    <property type="entry name" value="P-loop_NTPase"/>
</dbReference>
<accession>A0A0H4WSM3</accession>
<keyword evidence="6" id="KW-0132">Cell division</keyword>
<dbReference type="GO" id="GO:0098796">
    <property type="term" value="C:membrane protein complex"/>
    <property type="evidence" value="ECO:0007669"/>
    <property type="project" value="UniProtKB-ARBA"/>
</dbReference>
<dbReference type="GO" id="GO:0005886">
    <property type="term" value="C:plasma membrane"/>
    <property type="evidence" value="ECO:0007669"/>
    <property type="project" value="TreeGrafter"/>
</dbReference>
<dbReference type="InterPro" id="IPR003439">
    <property type="entry name" value="ABC_transporter-like_ATP-bd"/>
</dbReference>
<dbReference type="InterPro" id="IPR015854">
    <property type="entry name" value="ABC_transpr_LolD-like"/>
</dbReference>
<dbReference type="STRING" id="1297742.A176_002731"/>
<dbReference type="GO" id="GO:0016887">
    <property type="term" value="F:ATP hydrolysis activity"/>
    <property type="evidence" value="ECO:0007669"/>
    <property type="project" value="InterPro"/>
</dbReference>
<dbReference type="PROSITE" id="PS50893">
    <property type="entry name" value="ABC_TRANSPORTER_2"/>
    <property type="match status" value="1"/>
</dbReference>
<dbReference type="PATRIC" id="fig|1297742.4.peg.2757"/>
<evidence type="ECO:0000259" key="5">
    <source>
        <dbReference type="PROSITE" id="PS50893"/>
    </source>
</evidence>
<dbReference type="InterPro" id="IPR017911">
    <property type="entry name" value="MacB-like_ATP-bd"/>
</dbReference>
<evidence type="ECO:0000313" key="7">
    <source>
        <dbReference type="Proteomes" id="UP000009026"/>
    </source>
</evidence>
<dbReference type="KEGG" id="mym:A176_002731"/>
<name>A0A0H4WSM3_9BACT</name>
<organism evidence="6 7">
    <name type="scientific">Pseudomyxococcus hansupus</name>
    <dbReference type="NCBI Taxonomy" id="1297742"/>
    <lineage>
        <taxon>Bacteria</taxon>
        <taxon>Pseudomonadati</taxon>
        <taxon>Myxococcota</taxon>
        <taxon>Myxococcia</taxon>
        <taxon>Myxococcales</taxon>
        <taxon>Cystobacterineae</taxon>
        <taxon>Myxococcaceae</taxon>
        <taxon>Pseudomyxococcus</taxon>
    </lineage>
</organism>
<dbReference type="SUPFAM" id="SSF52540">
    <property type="entry name" value="P-loop containing nucleoside triphosphate hydrolases"/>
    <property type="match status" value="1"/>
</dbReference>
<dbReference type="GO" id="GO:0051301">
    <property type="term" value="P:cell division"/>
    <property type="evidence" value="ECO:0007669"/>
    <property type="project" value="UniProtKB-KW"/>
</dbReference>
<dbReference type="InterPro" id="IPR003593">
    <property type="entry name" value="AAA+_ATPase"/>
</dbReference>
<dbReference type="PANTHER" id="PTHR24220:SF86">
    <property type="entry name" value="ABC TRANSPORTER ABCH.1"/>
    <property type="match status" value="1"/>
</dbReference>
<dbReference type="Gene3D" id="3.40.50.300">
    <property type="entry name" value="P-loop containing nucleotide triphosphate hydrolases"/>
    <property type="match status" value="1"/>
</dbReference>
<gene>
    <name evidence="6" type="ORF">A176_002731</name>
</gene>
<dbReference type="AlphaFoldDB" id="A0A0H4WSM3"/>
<dbReference type="Proteomes" id="UP000009026">
    <property type="component" value="Chromosome"/>
</dbReference>